<keyword evidence="1" id="KW-0812">Transmembrane</keyword>
<feature type="transmembrane region" description="Helical" evidence="1">
    <location>
        <begin position="78"/>
        <end position="98"/>
    </location>
</feature>
<feature type="transmembrane region" description="Helical" evidence="1">
    <location>
        <begin position="119"/>
        <end position="138"/>
    </location>
</feature>
<evidence type="ECO:0000256" key="1">
    <source>
        <dbReference type="SAM" id="Phobius"/>
    </source>
</evidence>
<dbReference type="EMBL" id="CP033924">
    <property type="protein sequence ID" value="AZA84880.1"/>
    <property type="molecule type" value="Genomic_DNA"/>
</dbReference>
<keyword evidence="1" id="KW-1133">Transmembrane helix</keyword>
<dbReference type="RefSeq" id="WP_103293247.1">
    <property type="nucleotide sequence ID" value="NZ_CP033925.1"/>
</dbReference>
<keyword evidence="5" id="KW-1185">Reference proteome</keyword>
<dbReference type="EMBL" id="PPEH01000008">
    <property type="protein sequence ID" value="PNW12251.1"/>
    <property type="molecule type" value="Genomic_DNA"/>
</dbReference>
<name>A0A3G6RLW3_CHRLC</name>
<evidence type="ECO:0000313" key="2">
    <source>
        <dbReference type="EMBL" id="AZA84880.1"/>
    </source>
</evidence>
<dbReference type="AlphaFoldDB" id="A0A3G6RLW3"/>
<feature type="transmembrane region" description="Helical" evidence="1">
    <location>
        <begin position="48"/>
        <end position="72"/>
    </location>
</feature>
<reference evidence="2 5" key="2">
    <citation type="submission" date="2018-11" db="EMBL/GenBank/DDBJ databases">
        <title>Proposal to divide the Flavobacteriaceae and reorganize its genera based on Amino Acid Identity values calculated from whole genome sequences.</title>
        <authorList>
            <person name="Nicholson A.C."/>
            <person name="Gulvik C.A."/>
            <person name="Whitney A.M."/>
            <person name="Humrighouse B.W."/>
            <person name="Bell M."/>
            <person name="Holmes B."/>
            <person name="Steigerwalt A.G."/>
            <person name="Villarma A."/>
            <person name="Sheth M."/>
            <person name="Batra D."/>
            <person name="Pryor J."/>
            <person name="Bernardet J.-F."/>
            <person name="Hugo C."/>
            <person name="Kampfer P."/>
            <person name="Newman J."/>
            <person name="McQuiston J.R."/>
        </authorList>
    </citation>
    <scope>NUCLEOTIDE SEQUENCE [LARGE SCALE GENOMIC DNA]</scope>
    <source>
        <strain evidence="2 5">KC_1864</strain>
    </source>
</reference>
<proteinExistence type="predicted"/>
<gene>
    <name evidence="3" type="ORF">C1637_19050</name>
    <name evidence="2" type="ORF">EG342_24560</name>
</gene>
<evidence type="ECO:0000313" key="4">
    <source>
        <dbReference type="Proteomes" id="UP000236262"/>
    </source>
</evidence>
<dbReference type="Proteomes" id="UP000236262">
    <property type="component" value="Unassembled WGS sequence"/>
</dbReference>
<protein>
    <submittedName>
        <fullName evidence="3">Uncharacterized protein</fullName>
    </submittedName>
</protein>
<dbReference type="Proteomes" id="UP000279972">
    <property type="component" value="Chromosome"/>
</dbReference>
<evidence type="ECO:0000313" key="5">
    <source>
        <dbReference type="Proteomes" id="UP000279972"/>
    </source>
</evidence>
<evidence type="ECO:0000313" key="3">
    <source>
        <dbReference type="EMBL" id="PNW12251.1"/>
    </source>
</evidence>
<dbReference type="KEGG" id="clac:EG342_24560"/>
<sequence>MDVRKWIIPVSLIVFTISLCFNAFKVIEVEEIKAYSSLEILLVGPVSFLGGGIFEFFIWTANIWFLIALIFIYKKQSYSKAFILGLIATVISISFLFWKEILIAENGRQGKIYSLEAGYFLWLTSFLFLTICSFFFNYKI</sequence>
<accession>A0A3G6RLW3</accession>
<reference evidence="3 4" key="1">
    <citation type="submission" date="2018-01" db="EMBL/GenBank/DDBJ databases">
        <title>Draft genome sequences of Chryseobacterium lactis NCTC11390, Chryseobacterium oncorhynchi 701B-08, and Chryseobacterium viscerum 687B-08.</title>
        <authorList>
            <person name="Jeong J.-J."/>
            <person name="Lee Y.J."/>
            <person name="Park B."/>
            <person name="Choi I.-G."/>
            <person name="Kim K.D."/>
        </authorList>
    </citation>
    <scope>NUCLEOTIDE SEQUENCE [LARGE SCALE GENOMIC DNA]</scope>
    <source>
        <strain evidence="3 4">NCTC11390</strain>
    </source>
</reference>
<organism evidence="3 4">
    <name type="scientific">Chryseobacterium lactis</name>
    <dbReference type="NCBI Taxonomy" id="1241981"/>
    <lineage>
        <taxon>Bacteria</taxon>
        <taxon>Pseudomonadati</taxon>
        <taxon>Bacteroidota</taxon>
        <taxon>Flavobacteriia</taxon>
        <taxon>Flavobacteriales</taxon>
        <taxon>Weeksellaceae</taxon>
        <taxon>Chryseobacterium group</taxon>
        <taxon>Chryseobacterium</taxon>
    </lineage>
</organism>
<feature type="transmembrane region" description="Helical" evidence="1">
    <location>
        <begin position="6"/>
        <end position="27"/>
    </location>
</feature>
<keyword evidence="1" id="KW-0472">Membrane</keyword>